<proteinExistence type="predicted"/>
<dbReference type="Pfam" id="PF13592">
    <property type="entry name" value="HTH_33"/>
    <property type="match status" value="1"/>
</dbReference>
<accession>A0A2T1DB59</accession>
<feature type="region of interest" description="Disordered" evidence="1">
    <location>
        <begin position="19"/>
        <end position="50"/>
    </location>
</feature>
<gene>
    <name evidence="3" type="ORF">C7B65_17895</name>
</gene>
<dbReference type="Proteomes" id="UP000238634">
    <property type="component" value="Unassembled WGS sequence"/>
</dbReference>
<comment type="caution">
    <text evidence="3">The sequence shown here is derived from an EMBL/GenBank/DDBJ whole genome shotgun (WGS) entry which is preliminary data.</text>
</comment>
<evidence type="ECO:0000259" key="2">
    <source>
        <dbReference type="Pfam" id="PF13592"/>
    </source>
</evidence>
<evidence type="ECO:0000313" key="4">
    <source>
        <dbReference type="Proteomes" id="UP000238634"/>
    </source>
</evidence>
<name>A0A2T1DB59_9CYAN</name>
<reference evidence="3 4" key="1">
    <citation type="submission" date="2018-02" db="EMBL/GenBank/DDBJ databases">
        <authorList>
            <person name="Cohen D.B."/>
            <person name="Kent A.D."/>
        </authorList>
    </citation>
    <scope>NUCLEOTIDE SEQUENCE [LARGE SCALE GENOMIC DNA]</scope>
    <source>
        <strain evidence="3 4">ULC007</strain>
    </source>
</reference>
<evidence type="ECO:0000313" key="3">
    <source>
        <dbReference type="EMBL" id="PSB17671.1"/>
    </source>
</evidence>
<feature type="domain" description="Winged helix-turn helix" evidence="2">
    <location>
        <begin position="3"/>
        <end position="37"/>
    </location>
</feature>
<dbReference type="AlphaFoldDB" id="A0A2T1DB59"/>
<sequence length="50" mass="5826">MRASHIYRLLERHGWRQLMPRPYHPAGDKQAQETFKKLSHAGANRSSRPG</sequence>
<dbReference type="OrthoDB" id="583470at2"/>
<dbReference type="InterPro" id="IPR025959">
    <property type="entry name" value="Winged_HTH_dom"/>
</dbReference>
<protein>
    <recommendedName>
        <fullName evidence="2">Winged helix-turn helix domain-containing protein</fullName>
    </recommendedName>
</protein>
<keyword evidence="4" id="KW-1185">Reference proteome</keyword>
<feature type="compositionally biased region" description="Basic and acidic residues" evidence="1">
    <location>
        <begin position="26"/>
        <end position="36"/>
    </location>
</feature>
<reference evidence="3 4" key="2">
    <citation type="submission" date="2018-03" db="EMBL/GenBank/DDBJ databases">
        <title>The ancient ancestry and fast evolution of plastids.</title>
        <authorList>
            <person name="Moore K.R."/>
            <person name="Magnabosco C."/>
            <person name="Momper L."/>
            <person name="Gold D.A."/>
            <person name="Bosak T."/>
            <person name="Fournier G.P."/>
        </authorList>
    </citation>
    <scope>NUCLEOTIDE SEQUENCE [LARGE SCALE GENOMIC DNA]</scope>
    <source>
        <strain evidence="3 4">ULC007</strain>
    </source>
</reference>
<dbReference type="EMBL" id="PVWG01000025">
    <property type="protein sequence ID" value="PSB17671.1"/>
    <property type="molecule type" value="Genomic_DNA"/>
</dbReference>
<evidence type="ECO:0000256" key="1">
    <source>
        <dbReference type="SAM" id="MobiDB-lite"/>
    </source>
</evidence>
<organism evidence="3 4">
    <name type="scientific">Phormidesmis priestleyi ULC007</name>
    <dbReference type="NCBI Taxonomy" id="1920490"/>
    <lineage>
        <taxon>Bacteria</taxon>
        <taxon>Bacillati</taxon>
        <taxon>Cyanobacteriota</taxon>
        <taxon>Cyanophyceae</taxon>
        <taxon>Leptolyngbyales</taxon>
        <taxon>Leptolyngbyaceae</taxon>
        <taxon>Phormidesmis</taxon>
    </lineage>
</organism>